<protein>
    <recommendedName>
        <fullName evidence="7">Transposon Ty3-I Gag-Pol polyprotein</fullName>
    </recommendedName>
</protein>
<dbReference type="Pfam" id="PF17921">
    <property type="entry name" value="Integrase_H2C2"/>
    <property type="match status" value="1"/>
</dbReference>
<evidence type="ECO:0000256" key="1">
    <source>
        <dbReference type="SAM" id="MobiDB-lite"/>
    </source>
</evidence>
<dbReference type="InterPro" id="IPR043128">
    <property type="entry name" value="Rev_trsase/Diguanyl_cyclase"/>
</dbReference>
<proteinExistence type="predicted"/>
<reference evidence="6" key="1">
    <citation type="submission" date="2025-08" db="UniProtKB">
        <authorList>
            <consortium name="RefSeq"/>
        </authorList>
    </citation>
    <scope>IDENTIFICATION</scope>
    <source>
        <tissue evidence="6">Leaves</tissue>
    </source>
</reference>
<feature type="compositionally biased region" description="Polar residues" evidence="1">
    <location>
        <begin position="95"/>
        <end position="105"/>
    </location>
</feature>
<dbReference type="InterPro" id="IPR036397">
    <property type="entry name" value="RNaseH_sf"/>
</dbReference>
<evidence type="ECO:0000259" key="2">
    <source>
        <dbReference type="Pfam" id="PF03732"/>
    </source>
</evidence>
<evidence type="ECO:0000313" key="5">
    <source>
        <dbReference type="Proteomes" id="UP001652660"/>
    </source>
</evidence>
<dbReference type="RefSeq" id="XP_071916229.1">
    <property type="nucleotide sequence ID" value="XM_072060128.1"/>
</dbReference>
<feature type="domain" description="Tf2-1-like SH3-like" evidence="4">
    <location>
        <begin position="481"/>
        <end position="542"/>
    </location>
</feature>
<gene>
    <name evidence="6" type="primary">LOC140011335</name>
</gene>
<dbReference type="PANTHER" id="PTHR35046:SF9">
    <property type="entry name" value="RNA-DIRECTED DNA POLYMERASE"/>
    <property type="match status" value="1"/>
</dbReference>
<dbReference type="PANTHER" id="PTHR35046">
    <property type="entry name" value="ZINC KNUCKLE (CCHC-TYPE) FAMILY PROTEIN"/>
    <property type="match status" value="1"/>
</dbReference>
<feature type="domain" description="Integrase zinc-binding" evidence="3">
    <location>
        <begin position="329"/>
        <end position="375"/>
    </location>
</feature>
<dbReference type="InterPro" id="IPR012337">
    <property type="entry name" value="RNaseH-like_sf"/>
</dbReference>
<dbReference type="InterPro" id="IPR005162">
    <property type="entry name" value="Retrotrans_gag_dom"/>
</dbReference>
<dbReference type="Gene3D" id="3.30.70.270">
    <property type="match status" value="1"/>
</dbReference>
<dbReference type="SUPFAM" id="SSF53098">
    <property type="entry name" value="Ribonuclease H-like"/>
    <property type="match status" value="1"/>
</dbReference>
<dbReference type="Pfam" id="PF03732">
    <property type="entry name" value="Retrotrans_gag"/>
    <property type="match status" value="1"/>
</dbReference>
<feature type="domain" description="Retrotransposon gag" evidence="2">
    <location>
        <begin position="1"/>
        <end position="61"/>
    </location>
</feature>
<name>A0ABM4V9M2_COFAR</name>
<dbReference type="InterPro" id="IPR043502">
    <property type="entry name" value="DNA/RNA_pol_sf"/>
</dbReference>
<dbReference type="SUPFAM" id="SSF56672">
    <property type="entry name" value="DNA/RNA polymerases"/>
    <property type="match status" value="1"/>
</dbReference>
<dbReference type="Gene3D" id="3.10.10.10">
    <property type="entry name" value="HIV Type 1 Reverse Transcriptase, subunit A, domain 1"/>
    <property type="match status" value="1"/>
</dbReference>
<dbReference type="Proteomes" id="UP001652660">
    <property type="component" value="Chromosome 7e"/>
</dbReference>
<organism evidence="5 6">
    <name type="scientific">Coffea arabica</name>
    <name type="common">Arabian coffee</name>
    <dbReference type="NCBI Taxonomy" id="13443"/>
    <lineage>
        <taxon>Eukaryota</taxon>
        <taxon>Viridiplantae</taxon>
        <taxon>Streptophyta</taxon>
        <taxon>Embryophyta</taxon>
        <taxon>Tracheophyta</taxon>
        <taxon>Spermatophyta</taxon>
        <taxon>Magnoliopsida</taxon>
        <taxon>eudicotyledons</taxon>
        <taxon>Gunneridae</taxon>
        <taxon>Pentapetalae</taxon>
        <taxon>asterids</taxon>
        <taxon>lamiids</taxon>
        <taxon>Gentianales</taxon>
        <taxon>Rubiaceae</taxon>
        <taxon>Ixoroideae</taxon>
        <taxon>Gardenieae complex</taxon>
        <taxon>Bertiereae - Coffeeae clade</taxon>
        <taxon>Coffeeae</taxon>
        <taxon>Coffea</taxon>
    </lineage>
</organism>
<evidence type="ECO:0000259" key="4">
    <source>
        <dbReference type="Pfam" id="PF24626"/>
    </source>
</evidence>
<evidence type="ECO:0000313" key="6">
    <source>
        <dbReference type="RefSeq" id="XP_071916229.1"/>
    </source>
</evidence>
<dbReference type="Gene3D" id="3.30.420.10">
    <property type="entry name" value="Ribonuclease H-like superfamily/Ribonuclease H"/>
    <property type="match status" value="1"/>
</dbReference>
<evidence type="ECO:0008006" key="7">
    <source>
        <dbReference type="Google" id="ProtNLM"/>
    </source>
</evidence>
<dbReference type="InterPro" id="IPR041588">
    <property type="entry name" value="Integrase_H2C2"/>
</dbReference>
<feature type="compositionally biased region" description="Acidic residues" evidence="1">
    <location>
        <begin position="151"/>
        <end position="172"/>
    </location>
</feature>
<sequence length="634" mass="72865">MRKRFIPGHYHRDLHHKLQILTQDSMTVEDYFKEMEMSMMQADVREDEEATMAQFLGGLRPDIADIVEFQHYLDMGELLDNAIKIERRFKRRGTSRQNSNFQSGNWRHASLKREDHPSSAPHLAKSNGNSRGTLRPNTLPSKPTSRKDILTDEEEEEHEGMPPLEEEDELEEEYHDVFPEDIPNGLPPLRGIEHQIDFIPGASLPNKAPYRTNPEETKEQQRQVEELLGKGWIRESLSPCAVLVLLVPKKDGGWRICIDCRAINAITARLYANLKKCTFCTDQLVFLGYVISAQGVQVDQSKVKAINEWPTPSNGFLYYKNKLFIPLNSMRPVLVREAHGGGLIGHFGVTMTLSTLQEHFFWPCIKRDVERHIQSHPQTDGQTEVVNSTLSTLLRATIEKNIKTWENCLPHVEFAYNRSVHTATLHLSPLPEHERVNMDGKKKVEFVRDLYAKVRANIEKRTLQYIQNANKGRCKMVFEPGDWVWIHMRKERFPLQRRNKLQPRGDGPFQVVEKINDNAYKLDLPSEYVVHATFNVADLSPFYADDEFDLVTNCLQEERTDEGAPRINGDHDQVIQVPLGPVTRARAKKMRESLQALVCTIQERIGDDLKTIEGLENEDSTIHTLLQVDEPSEA</sequence>
<accession>A0ABM4V9M2</accession>
<feature type="region of interest" description="Disordered" evidence="1">
    <location>
        <begin position="92"/>
        <end position="172"/>
    </location>
</feature>
<dbReference type="Pfam" id="PF24626">
    <property type="entry name" value="SH3_Tf2-1"/>
    <property type="match status" value="1"/>
</dbReference>
<evidence type="ECO:0000259" key="3">
    <source>
        <dbReference type="Pfam" id="PF17921"/>
    </source>
</evidence>
<keyword evidence="5" id="KW-1185">Reference proteome</keyword>
<dbReference type="GeneID" id="140011335"/>
<feature type="compositionally biased region" description="Polar residues" evidence="1">
    <location>
        <begin position="126"/>
        <end position="143"/>
    </location>
</feature>
<dbReference type="InterPro" id="IPR056924">
    <property type="entry name" value="SH3_Tf2-1"/>
</dbReference>